<reference evidence="3" key="1">
    <citation type="submission" date="2022-07" db="EMBL/GenBank/DDBJ databases">
        <title>Taxonomic analysis of Microcella humidisoli nov. sp., isolated from riverside soil.</title>
        <authorList>
            <person name="Molina K.M."/>
            <person name="Kim S.B."/>
        </authorList>
    </citation>
    <scope>NUCLEOTIDE SEQUENCE</scope>
    <source>
        <strain evidence="3">MMS21-STM10</strain>
    </source>
</reference>
<name>A0ABY5FTW5_9MICO</name>
<evidence type="ECO:0000256" key="2">
    <source>
        <dbReference type="SAM" id="SignalP"/>
    </source>
</evidence>
<evidence type="ECO:0000313" key="3">
    <source>
        <dbReference type="EMBL" id="UTT61733.1"/>
    </source>
</evidence>
<feature type="signal peptide" evidence="2">
    <location>
        <begin position="1"/>
        <end position="21"/>
    </location>
</feature>
<dbReference type="EMBL" id="CP101497">
    <property type="protein sequence ID" value="UTT61733.1"/>
    <property type="molecule type" value="Genomic_DNA"/>
</dbReference>
<evidence type="ECO:0000256" key="1">
    <source>
        <dbReference type="SAM" id="MobiDB-lite"/>
    </source>
</evidence>
<protein>
    <submittedName>
        <fullName evidence="3">Uncharacterized protein</fullName>
    </submittedName>
</protein>
<feature type="region of interest" description="Disordered" evidence="1">
    <location>
        <begin position="29"/>
        <end position="50"/>
    </location>
</feature>
<evidence type="ECO:0000313" key="4">
    <source>
        <dbReference type="Proteomes" id="UP001060039"/>
    </source>
</evidence>
<feature type="chain" id="PRO_5047233524" evidence="2">
    <location>
        <begin position="22"/>
        <end position="201"/>
    </location>
</feature>
<proteinExistence type="predicted"/>
<organism evidence="3 4">
    <name type="scientific">Microcella humidisoli</name>
    <dbReference type="NCBI Taxonomy" id="2963406"/>
    <lineage>
        <taxon>Bacteria</taxon>
        <taxon>Bacillati</taxon>
        <taxon>Actinomycetota</taxon>
        <taxon>Actinomycetes</taxon>
        <taxon>Micrococcales</taxon>
        <taxon>Microbacteriaceae</taxon>
        <taxon>Microcella</taxon>
    </lineage>
</organism>
<sequence>MARSAAPSSALLLVASTILLAACTVGGGSGAPQEPAAPEESEPQQPVDGLGDTDCVVGTWALDIVDYRLQAENYLLGLGVPITEFDLLGGQTLTITQDGGLGVETNLRTSGVIVAGDSAVPVSVTTVESASAEWGWDATSPSGGLLEVVDWRVIDSESVGDGLDVAPPRFEGQDAFLLVDCDAETMLLQGGGPLTALFQRV</sequence>
<dbReference type="Proteomes" id="UP001060039">
    <property type="component" value="Chromosome"/>
</dbReference>
<accession>A0ABY5FTW5</accession>
<keyword evidence="4" id="KW-1185">Reference proteome</keyword>
<dbReference type="PROSITE" id="PS51257">
    <property type="entry name" value="PROKAR_LIPOPROTEIN"/>
    <property type="match status" value="1"/>
</dbReference>
<gene>
    <name evidence="3" type="ORF">NNL39_08580</name>
</gene>
<dbReference type="RefSeq" id="WP_255158857.1">
    <property type="nucleotide sequence ID" value="NZ_CP101497.1"/>
</dbReference>
<keyword evidence="2" id="KW-0732">Signal</keyword>